<dbReference type="EMBL" id="JAUTXU010000016">
    <property type="protein sequence ID" value="KAK3721704.1"/>
    <property type="molecule type" value="Genomic_DNA"/>
</dbReference>
<name>A0ACC3NR82_9PEZI</name>
<comment type="caution">
    <text evidence="1">The sequence shown here is derived from an EMBL/GenBank/DDBJ whole genome shotgun (WGS) entry which is preliminary data.</text>
</comment>
<protein>
    <submittedName>
        <fullName evidence="1">Uncharacterized protein</fullName>
    </submittedName>
</protein>
<accession>A0ACC3NR82</accession>
<evidence type="ECO:0000313" key="1">
    <source>
        <dbReference type="EMBL" id="KAK3721704.1"/>
    </source>
</evidence>
<evidence type="ECO:0000313" key="2">
    <source>
        <dbReference type="Proteomes" id="UP001281147"/>
    </source>
</evidence>
<proteinExistence type="predicted"/>
<sequence>MPWVVEFDVFDVNGQVTGCNWYDEWPPRTPEEQWQREINEVFSHIYSIEPHQLRVPSAQDTQMPQGDVKSNVSTTAQHHHASTLPRRDITGMDMNGMDGMNGVITMHGDMQPILTPKPNLPTDRDMYTAGNDPATSENDTPTPNRAPLPAADDTSFPVGAARSPSVEDGSWKFPKAKQNASTVAHVGLIHPTRRSILLRADRPYICALCGSCHLHPWDVKFHFRGHNGTGCWYRHGTPKGAKWDRHASCSVLYPDINYTKVREGYVVLDQRSLDEIERACDAGRKFKEENGEIMP</sequence>
<gene>
    <name evidence="1" type="ORF">LTR37_002869</name>
</gene>
<dbReference type="Proteomes" id="UP001281147">
    <property type="component" value="Unassembled WGS sequence"/>
</dbReference>
<reference evidence="1" key="1">
    <citation type="submission" date="2023-07" db="EMBL/GenBank/DDBJ databases">
        <title>Black Yeasts Isolated from many extreme environments.</title>
        <authorList>
            <person name="Coleine C."/>
            <person name="Stajich J.E."/>
            <person name="Selbmann L."/>
        </authorList>
    </citation>
    <scope>NUCLEOTIDE SEQUENCE</scope>
    <source>
        <strain evidence="1">CCFEE 5714</strain>
    </source>
</reference>
<keyword evidence="2" id="KW-1185">Reference proteome</keyword>
<organism evidence="1 2">
    <name type="scientific">Vermiconidia calcicola</name>
    <dbReference type="NCBI Taxonomy" id="1690605"/>
    <lineage>
        <taxon>Eukaryota</taxon>
        <taxon>Fungi</taxon>
        <taxon>Dikarya</taxon>
        <taxon>Ascomycota</taxon>
        <taxon>Pezizomycotina</taxon>
        <taxon>Dothideomycetes</taxon>
        <taxon>Dothideomycetidae</taxon>
        <taxon>Mycosphaerellales</taxon>
        <taxon>Extremaceae</taxon>
        <taxon>Vermiconidia</taxon>
    </lineage>
</organism>